<dbReference type="GeneID" id="109468573"/>
<evidence type="ECO:0000256" key="2">
    <source>
        <dbReference type="ARBA" id="ARBA00022771"/>
    </source>
</evidence>
<dbReference type="PROSITE" id="PS00518">
    <property type="entry name" value="ZF_RING_1"/>
    <property type="match status" value="1"/>
</dbReference>
<evidence type="ECO:0000256" key="4">
    <source>
        <dbReference type="PROSITE-ProRule" id="PRU00024"/>
    </source>
</evidence>
<dbReference type="SUPFAM" id="SSF57850">
    <property type="entry name" value="RING/U-box"/>
    <property type="match status" value="1"/>
</dbReference>
<evidence type="ECO:0000256" key="5">
    <source>
        <dbReference type="SAM" id="Coils"/>
    </source>
</evidence>
<feature type="compositionally biased region" description="Basic and acidic residues" evidence="6">
    <location>
        <begin position="793"/>
        <end position="806"/>
    </location>
</feature>
<dbReference type="PROSITE" id="PS50119">
    <property type="entry name" value="ZF_BBOX"/>
    <property type="match status" value="1"/>
</dbReference>
<dbReference type="InterPro" id="IPR000315">
    <property type="entry name" value="Znf_B-box"/>
</dbReference>
<dbReference type="GO" id="GO:0005654">
    <property type="term" value="C:nucleoplasm"/>
    <property type="evidence" value="ECO:0007669"/>
    <property type="project" value="TreeGrafter"/>
</dbReference>
<dbReference type="SMART" id="SM00336">
    <property type="entry name" value="BBOX"/>
    <property type="match status" value="1"/>
</dbReference>
<feature type="domain" description="RING-type" evidence="7">
    <location>
        <begin position="17"/>
        <end position="58"/>
    </location>
</feature>
<gene>
    <name evidence="10" type="primary">LOC109468573</name>
</gene>
<feature type="region of interest" description="Disordered" evidence="6">
    <location>
        <begin position="562"/>
        <end position="627"/>
    </location>
</feature>
<dbReference type="InterPro" id="IPR013083">
    <property type="entry name" value="Znf_RING/FYVE/PHD"/>
</dbReference>
<name>A0A6P4YUR5_BRABE</name>
<keyword evidence="5" id="KW-0175">Coiled coil</keyword>
<dbReference type="RefSeq" id="XP_019622407.1">
    <property type="nucleotide sequence ID" value="XM_019766848.1"/>
</dbReference>
<feature type="coiled-coil region" evidence="5">
    <location>
        <begin position="173"/>
        <end position="226"/>
    </location>
</feature>
<feature type="region of interest" description="Disordered" evidence="6">
    <location>
        <begin position="749"/>
        <end position="814"/>
    </location>
</feature>
<organism evidence="9 10">
    <name type="scientific">Branchiostoma belcheri</name>
    <name type="common">Amphioxus</name>
    <dbReference type="NCBI Taxonomy" id="7741"/>
    <lineage>
        <taxon>Eukaryota</taxon>
        <taxon>Metazoa</taxon>
        <taxon>Chordata</taxon>
        <taxon>Cephalochordata</taxon>
        <taxon>Leptocardii</taxon>
        <taxon>Amphioxiformes</taxon>
        <taxon>Branchiostomatidae</taxon>
        <taxon>Branchiostoma</taxon>
    </lineage>
</organism>
<feature type="region of interest" description="Disordered" evidence="6">
    <location>
        <begin position="304"/>
        <end position="446"/>
    </location>
</feature>
<protein>
    <submittedName>
        <fullName evidence="10">GPI-anchored protein pfl2</fullName>
    </submittedName>
</protein>
<dbReference type="Gene3D" id="3.30.40.10">
    <property type="entry name" value="Zinc/RING finger domain, C3HC4 (zinc finger)"/>
    <property type="match status" value="1"/>
</dbReference>
<feature type="compositionally biased region" description="Polar residues" evidence="6">
    <location>
        <begin position="370"/>
        <end position="384"/>
    </location>
</feature>
<dbReference type="PANTHER" id="PTHR25462">
    <property type="entry name" value="BONUS, ISOFORM C-RELATED"/>
    <property type="match status" value="1"/>
</dbReference>
<sequence>MASGDLTEEIEEDILSCPICYDHLTEPKALPCQHTYCCSCLQALARRAKNGQIHCPECGKMVVIPKDGVQAFPTNYLVANVLEKVQQCKENKKKQSDETDMCDIHKQEAQVVCDNCNVVVCTACLKSGHKGHVLKHIDQDKAIRMEEVKKLIMESGEVSAGLSLQESHTLLVKQRLQEKHEEIMKQIESRTAAAIHTLQRQKKNLLEELRQQRERKLKKIDKREKQCNKLIDTMLAGRTRAEEAINSTRPLLYKDVSSHCLVLSAAISEGTAYRAKYSSLQEDVCGLRFEPSLVELGRIVETSVQASPRSGPSSLASGSHKVRRLSAGTSATKDQSNNSNSGSSVKAATSGGTSGCNGSLIVLDDDDDGASNSSHTSSTDQQEPASKKRNRSPNPYVRHPGLRQRHTVPQASCSHASNPPARLESNTTTGPSNSVNSAQKVAQRQTSLVTQVREILAGNTNRSAGESTADELARRVAQEYTRLQRSQALRVPASYIKPMIKIMRLQPSDNISTSTASSSRASASASSNNTAQPEAVRAGPSSSANGDDDTIQLVRNLRRAYASTATSASTSSNNTAQPDAVRDGPSSSANGENDRGSGKKFNRASASMSISASMSTTSTSPNNTWQPAAVRAGPSFSVSVGDVRQLVRNLRRASAFTSTSVSASSNNTVWPEAARAGPSSSVSGDDDTIQLVRNLRRASASISTSTSASTSSNNTAQLEAVRAGPSSSLSANGDDDTIQLVRNLRRASASISTSTSASTNSNNTAQPEAVRAGPSSSAKDEDDRRPVKKLKLAHKEHSIVHNKGEATDDDDDDN</sequence>
<feature type="region of interest" description="Disordered" evidence="6">
    <location>
        <begin position="702"/>
        <end position="734"/>
    </location>
</feature>
<dbReference type="SUPFAM" id="SSF57845">
    <property type="entry name" value="B-box zinc-binding domain"/>
    <property type="match status" value="1"/>
</dbReference>
<keyword evidence="9" id="KW-1185">Reference proteome</keyword>
<evidence type="ECO:0000259" key="7">
    <source>
        <dbReference type="PROSITE" id="PS50089"/>
    </source>
</evidence>
<evidence type="ECO:0000256" key="1">
    <source>
        <dbReference type="ARBA" id="ARBA00022723"/>
    </source>
</evidence>
<evidence type="ECO:0000256" key="3">
    <source>
        <dbReference type="ARBA" id="ARBA00022833"/>
    </source>
</evidence>
<evidence type="ECO:0000259" key="8">
    <source>
        <dbReference type="PROSITE" id="PS50119"/>
    </source>
</evidence>
<proteinExistence type="predicted"/>
<dbReference type="InterPro" id="IPR017907">
    <property type="entry name" value="Znf_RING_CS"/>
</dbReference>
<dbReference type="Pfam" id="PF00643">
    <property type="entry name" value="zf-B_box"/>
    <property type="match status" value="1"/>
</dbReference>
<feature type="compositionally biased region" description="Low complexity" evidence="6">
    <location>
        <begin position="702"/>
        <end position="716"/>
    </location>
</feature>
<dbReference type="Proteomes" id="UP000515135">
    <property type="component" value="Unplaced"/>
</dbReference>
<dbReference type="Gene3D" id="3.30.160.60">
    <property type="entry name" value="Classic Zinc Finger"/>
    <property type="match status" value="1"/>
</dbReference>
<feature type="compositionally biased region" description="Low complexity" evidence="6">
    <location>
        <begin position="562"/>
        <end position="576"/>
    </location>
</feature>
<feature type="compositionally biased region" description="Low complexity" evidence="6">
    <location>
        <begin position="604"/>
        <end position="620"/>
    </location>
</feature>
<dbReference type="PANTHER" id="PTHR25462:SF296">
    <property type="entry name" value="MEIOTIC P26, ISOFORM F"/>
    <property type="match status" value="1"/>
</dbReference>
<dbReference type="OrthoDB" id="252722at2759"/>
<dbReference type="AlphaFoldDB" id="A0A6P4YUR5"/>
<dbReference type="GO" id="GO:0008270">
    <property type="term" value="F:zinc ion binding"/>
    <property type="evidence" value="ECO:0007669"/>
    <property type="project" value="UniProtKB-KW"/>
</dbReference>
<feature type="domain" description="B box-type" evidence="8">
    <location>
        <begin position="97"/>
        <end position="137"/>
    </location>
</feature>
<accession>A0A6P4YUR5</accession>
<evidence type="ECO:0000256" key="6">
    <source>
        <dbReference type="SAM" id="MobiDB-lite"/>
    </source>
</evidence>
<dbReference type="PROSITE" id="PS50089">
    <property type="entry name" value="ZF_RING_2"/>
    <property type="match status" value="1"/>
</dbReference>
<dbReference type="InterPro" id="IPR027370">
    <property type="entry name" value="Znf-RING_euk"/>
</dbReference>
<dbReference type="SMART" id="SM00184">
    <property type="entry name" value="RING"/>
    <property type="match status" value="1"/>
</dbReference>
<feature type="compositionally biased region" description="Low complexity" evidence="6">
    <location>
        <begin position="508"/>
        <end position="531"/>
    </location>
</feature>
<feature type="compositionally biased region" description="Polar residues" evidence="6">
    <location>
        <begin position="304"/>
        <end position="317"/>
    </location>
</feature>
<feature type="region of interest" description="Disordered" evidence="6">
    <location>
        <begin position="507"/>
        <end position="548"/>
    </location>
</feature>
<dbReference type="Pfam" id="PF13445">
    <property type="entry name" value="zf-RING_UBOX"/>
    <property type="match status" value="1"/>
</dbReference>
<feature type="compositionally biased region" description="Polar residues" evidence="6">
    <location>
        <begin position="327"/>
        <end position="351"/>
    </location>
</feature>
<evidence type="ECO:0000313" key="10">
    <source>
        <dbReference type="RefSeq" id="XP_019622407.1"/>
    </source>
</evidence>
<feature type="compositionally biased region" description="Low complexity" evidence="6">
    <location>
        <begin position="749"/>
        <end position="765"/>
    </location>
</feature>
<keyword evidence="1" id="KW-0479">Metal-binding</keyword>
<dbReference type="InterPro" id="IPR047153">
    <property type="entry name" value="TRIM45/56/19-like"/>
</dbReference>
<feature type="compositionally biased region" description="Polar residues" evidence="6">
    <location>
        <begin position="424"/>
        <end position="446"/>
    </location>
</feature>
<reference evidence="10" key="1">
    <citation type="submission" date="2025-08" db="UniProtKB">
        <authorList>
            <consortium name="RefSeq"/>
        </authorList>
    </citation>
    <scope>IDENTIFICATION</scope>
    <source>
        <tissue evidence="10">Gonad</tissue>
    </source>
</reference>
<keyword evidence="2 4" id="KW-0863">Zinc-finger</keyword>
<evidence type="ECO:0000313" key="9">
    <source>
        <dbReference type="Proteomes" id="UP000515135"/>
    </source>
</evidence>
<dbReference type="InterPro" id="IPR001841">
    <property type="entry name" value="Znf_RING"/>
</dbReference>
<keyword evidence="3" id="KW-0862">Zinc</keyword>
<feature type="compositionally biased region" description="Polar residues" evidence="6">
    <location>
        <begin position="407"/>
        <end position="417"/>
    </location>
</feature>
<dbReference type="GO" id="GO:0061630">
    <property type="term" value="F:ubiquitin protein ligase activity"/>
    <property type="evidence" value="ECO:0007669"/>
    <property type="project" value="TreeGrafter"/>
</dbReference>
<dbReference type="KEGG" id="bbel:109468573"/>